<evidence type="ECO:0000313" key="2">
    <source>
        <dbReference type="Proteomes" id="UP001501474"/>
    </source>
</evidence>
<gene>
    <name evidence="1" type="ORF">GCM10010104_30050</name>
</gene>
<protein>
    <submittedName>
        <fullName evidence="1">Uncharacterized protein</fullName>
    </submittedName>
</protein>
<accession>A0ABP5QI04</accession>
<proteinExistence type="predicted"/>
<dbReference type="Proteomes" id="UP001501474">
    <property type="component" value="Unassembled WGS sequence"/>
</dbReference>
<dbReference type="EMBL" id="BAAART010000060">
    <property type="protein sequence ID" value="GAA2233556.1"/>
    <property type="molecule type" value="Genomic_DNA"/>
</dbReference>
<evidence type="ECO:0000313" key="1">
    <source>
        <dbReference type="EMBL" id="GAA2233556.1"/>
    </source>
</evidence>
<name>A0ABP5QI04_9ACTN</name>
<organism evidence="1 2">
    <name type="scientific">Streptomyces indiaensis</name>
    <dbReference type="NCBI Taxonomy" id="284033"/>
    <lineage>
        <taxon>Bacteria</taxon>
        <taxon>Bacillati</taxon>
        <taxon>Actinomycetota</taxon>
        <taxon>Actinomycetes</taxon>
        <taxon>Kitasatosporales</taxon>
        <taxon>Streptomycetaceae</taxon>
        <taxon>Streptomyces</taxon>
    </lineage>
</organism>
<comment type="caution">
    <text evidence="1">The sequence shown here is derived from an EMBL/GenBank/DDBJ whole genome shotgun (WGS) entry which is preliminary data.</text>
</comment>
<reference evidence="2" key="1">
    <citation type="journal article" date="2019" name="Int. J. Syst. Evol. Microbiol.">
        <title>The Global Catalogue of Microorganisms (GCM) 10K type strain sequencing project: providing services to taxonomists for standard genome sequencing and annotation.</title>
        <authorList>
            <consortium name="The Broad Institute Genomics Platform"/>
            <consortium name="The Broad Institute Genome Sequencing Center for Infectious Disease"/>
            <person name="Wu L."/>
            <person name="Ma J."/>
        </authorList>
    </citation>
    <scope>NUCLEOTIDE SEQUENCE [LARGE SCALE GENOMIC DNA]</scope>
    <source>
        <strain evidence="2">JCM 3053</strain>
    </source>
</reference>
<keyword evidence="2" id="KW-1185">Reference proteome</keyword>
<sequence>MTEPVAGIDAVHGAAATLTAEPLWVAVPSHRWVMRRPSGKVRRSVQPLIAAVPVSRRTTYPWNPPGRLPVTR</sequence>